<name>A0AAN8FJQ7_TRICO</name>
<evidence type="ECO:0000256" key="1">
    <source>
        <dbReference type="SAM" id="Phobius"/>
    </source>
</evidence>
<dbReference type="Pfam" id="PF01370">
    <property type="entry name" value="Epimerase"/>
    <property type="match status" value="1"/>
</dbReference>
<sequence length="378" mass="43338">MIVTVLGANSLIGQHLVRYVQDTADSSIELITWTYADDFEPRLPGIKVFPINHFTGLATLREAVERSDIVFNLHEVQDMSLSPDEHNLWLHNVEFVGSLLSCIRCPLIHLSSVFVQCSSRWPNVYEGEADPLRYSNQWPFPRYCSSKYEAEEMIRKGPVNAYVVRCVPAYGEGDRCSVLTDLIKVAGSGDIVSIGDLDGIIQMAYAGNLADGLWKAALHLLSSVEQANKVLEIEANKEKLEALEKKKFIKDTVILADETPKKNVFVLFKSLLTTGKRNMTHCSIPFAPVFYIYYLFTLLINMLSVLFTMPLWIQTLPHPSFLYLNFHHWTFFNTNKSRLVLNFCPSIDYEDALNRCQMHYRRLQPQDIPAYSWRLNRF</sequence>
<evidence type="ECO:0000313" key="4">
    <source>
        <dbReference type="Proteomes" id="UP001331761"/>
    </source>
</evidence>
<evidence type="ECO:0000313" key="3">
    <source>
        <dbReference type="EMBL" id="KAK5980246.1"/>
    </source>
</evidence>
<proteinExistence type="predicted"/>
<comment type="caution">
    <text evidence="3">The sequence shown here is derived from an EMBL/GenBank/DDBJ whole genome shotgun (WGS) entry which is preliminary data.</text>
</comment>
<organism evidence="3 4">
    <name type="scientific">Trichostrongylus colubriformis</name>
    <name type="common">Black scour worm</name>
    <dbReference type="NCBI Taxonomy" id="6319"/>
    <lineage>
        <taxon>Eukaryota</taxon>
        <taxon>Metazoa</taxon>
        <taxon>Ecdysozoa</taxon>
        <taxon>Nematoda</taxon>
        <taxon>Chromadorea</taxon>
        <taxon>Rhabditida</taxon>
        <taxon>Rhabditina</taxon>
        <taxon>Rhabditomorpha</taxon>
        <taxon>Strongyloidea</taxon>
        <taxon>Trichostrongylidae</taxon>
        <taxon>Trichostrongylus</taxon>
    </lineage>
</organism>
<dbReference type="InterPro" id="IPR036291">
    <property type="entry name" value="NAD(P)-bd_dom_sf"/>
</dbReference>
<gene>
    <name evidence="3" type="ORF">GCK32_000938</name>
</gene>
<dbReference type="EMBL" id="WIXE01007634">
    <property type="protein sequence ID" value="KAK5980246.1"/>
    <property type="molecule type" value="Genomic_DNA"/>
</dbReference>
<dbReference type="Proteomes" id="UP001331761">
    <property type="component" value="Unassembled WGS sequence"/>
</dbReference>
<dbReference type="SUPFAM" id="SSF51735">
    <property type="entry name" value="NAD(P)-binding Rossmann-fold domains"/>
    <property type="match status" value="1"/>
</dbReference>
<dbReference type="AlphaFoldDB" id="A0AAN8FJQ7"/>
<keyword evidence="4" id="KW-1185">Reference proteome</keyword>
<keyword evidence="1" id="KW-0472">Membrane</keyword>
<evidence type="ECO:0000259" key="2">
    <source>
        <dbReference type="Pfam" id="PF01370"/>
    </source>
</evidence>
<keyword evidence="1" id="KW-0812">Transmembrane</keyword>
<accession>A0AAN8FJQ7</accession>
<feature type="transmembrane region" description="Helical" evidence="1">
    <location>
        <begin position="291"/>
        <end position="313"/>
    </location>
</feature>
<reference evidence="3 4" key="1">
    <citation type="submission" date="2019-10" db="EMBL/GenBank/DDBJ databases">
        <title>Assembly and Annotation for the nematode Trichostrongylus colubriformis.</title>
        <authorList>
            <person name="Martin J."/>
        </authorList>
    </citation>
    <scope>NUCLEOTIDE SEQUENCE [LARGE SCALE GENOMIC DNA]</scope>
    <source>
        <strain evidence="3">G859</strain>
        <tissue evidence="3">Whole worm</tissue>
    </source>
</reference>
<dbReference type="InterPro" id="IPR001509">
    <property type="entry name" value="Epimerase_deHydtase"/>
</dbReference>
<protein>
    <submittedName>
        <fullName evidence="3">Epimerase domain-containing protein</fullName>
    </submittedName>
</protein>
<keyword evidence="1" id="KW-1133">Transmembrane helix</keyword>
<dbReference type="Gene3D" id="3.40.50.720">
    <property type="entry name" value="NAD(P)-binding Rossmann-like Domain"/>
    <property type="match status" value="1"/>
</dbReference>
<feature type="domain" description="NAD-dependent epimerase/dehydratase" evidence="2">
    <location>
        <begin position="3"/>
        <end position="219"/>
    </location>
</feature>